<dbReference type="GO" id="GO:0016705">
    <property type="term" value="F:oxidoreductase activity, acting on paired donors, with incorporation or reduction of molecular oxygen"/>
    <property type="evidence" value="ECO:0007669"/>
    <property type="project" value="InterPro"/>
</dbReference>
<dbReference type="NCBIfam" id="TIGR03620">
    <property type="entry name" value="F420_MSMEG_4141"/>
    <property type="match status" value="1"/>
</dbReference>
<dbReference type="Proteomes" id="UP000653674">
    <property type="component" value="Unassembled WGS sequence"/>
</dbReference>
<gene>
    <name evidence="3" type="ORF">Pfl04_39990</name>
</gene>
<keyword evidence="1" id="KW-0560">Oxidoreductase</keyword>
<dbReference type="InterPro" id="IPR036661">
    <property type="entry name" value="Luciferase-like_sf"/>
</dbReference>
<evidence type="ECO:0000313" key="4">
    <source>
        <dbReference type="Proteomes" id="UP000653674"/>
    </source>
</evidence>
<evidence type="ECO:0000256" key="1">
    <source>
        <dbReference type="ARBA" id="ARBA00023002"/>
    </source>
</evidence>
<dbReference type="InterPro" id="IPR019922">
    <property type="entry name" value="Lucif-like_OxRdatse_MSMEG_4141"/>
</dbReference>
<dbReference type="InterPro" id="IPR050564">
    <property type="entry name" value="F420-G6PD/mer"/>
</dbReference>
<name>A0A8J3LYA3_9ACTN</name>
<dbReference type="SUPFAM" id="SSF51679">
    <property type="entry name" value="Bacterial luciferase-like"/>
    <property type="match status" value="1"/>
</dbReference>
<dbReference type="Pfam" id="PF00296">
    <property type="entry name" value="Bac_luciferase"/>
    <property type="match status" value="1"/>
</dbReference>
<accession>A0A8J3LYA3</accession>
<dbReference type="InterPro" id="IPR011251">
    <property type="entry name" value="Luciferase-like_dom"/>
</dbReference>
<dbReference type="Gene3D" id="3.20.20.30">
    <property type="entry name" value="Luciferase-like domain"/>
    <property type="match status" value="1"/>
</dbReference>
<dbReference type="PANTHER" id="PTHR43244">
    <property type="match status" value="1"/>
</dbReference>
<dbReference type="RefSeq" id="WP_168077925.1">
    <property type="nucleotide sequence ID" value="NZ_BAAAQJ010000030.1"/>
</dbReference>
<evidence type="ECO:0000259" key="2">
    <source>
        <dbReference type="Pfam" id="PF00296"/>
    </source>
</evidence>
<dbReference type="AlphaFoldDB" id="A0A8J3LYA3"/>
<sequence length="303" mass="33297">MAASETVSRTRERLGPTGVWLALLTRLPAEQQREGVRRIEVLGYGSVWGGEVVGNNDIFVQEASWLCGSSTITVGTGIANIWARHPATAQAATAAIGDAWPHRFVLGLGVSHSAIVERTGQAYERPLERMREYLDWMDQAPVKPFHPVPRVLAALRPRMLELARDRADGAHTYFVPTAHTARAREILGPDRLLIPEQAVVVDANPVAARMVARRHTEFYLDLPNYVNNLRHLGFSDEDFQDAGSDRLVDAIVAWGDNDAIAARVREHRDAGADHVLLQPLAPDLDGAISQLEELAIRVLPAPA</sequence>
<evidence type="ECO:0000313" key="3">
    <source>
        <dbReference type="EMBL" id="GIG75595.1"/>
    </source>
</evidence>
<dbReference type="PANTHER" id="PTHR43244:SF1">
    <property type="entry name" value="5,10-METHYLENETETRAHYDROMETHANOPTERIN REDUCTASE"/>
    <property type="match status" value="1"/>
</dbReference>
<protein>
    <submittedName>
        <fullName evidence="3">LLM class F420-dependent oxidoreductase</fullName>
    </submittedName>
</protein>
<reference evidence="3" key="1">
    <citation type="submission" date="2021-01" db="EMBL/GenBank/DDBJ databases">
        <title>Whole genome shotgun sequence of Planosporangium flavigriseum NBRC 105377.</title>
        <authorList>
            <person name="Komaki H."/>
            <person name="Tamura T."/>
        </authorList>
    </citation>
    <scope>NUCLEOTIDE SEQUENCE</scope>
    <source>
        <strain evidence="3">NBRC 105377</strain>
    </source>
</reference>
<dbReference type="EMBL" id="BONU01000034">
    <property type="protein sequence ID" value="GIG75595.1"/>
    <property type="molecule type" value="Genomic_DNA"/>
</dbReference>
<comment type="caution">
    <text evidence="3">The sequence shown here is derived from an EMBL/GenBank/DDBJ whole genome shotgun (WGS) entry which is preliminary data.</text>
</comment>
<proteinExistence type="predicted"/>
<keyword evidence="4" id="KW-1185">Reference proteome</keyword>
<organism evidence="3 4">
    <name type="scientific">Planosporangium flavigriseum</name>
    <dbReference type="NCBI Taxonomy" id="373681"/>
    <lineage>
        <taxon>Bacteria</taxon>
        <taxon>Bacillati</taxon>
        <taxon>Actinomycetota</taxon>
        <taxon>Actinomycetes</taxon>
        <taxon>Micromonosporales</taxon>
        <taxon>Micromonosporaceae</taxon>
        <taxon>Planosporangium</taxon>
    </lineage>
</organism>
<feature type="domain" description="Luciferase-like" evidence="2">
    <location>
        <begin position="28"/>
        <end position="274"/>
    </location>
</feature>